<evidence type="ECO:0000313" key="2">
    <source>
        <dbReference type="Proteomes" id="UP000023152"/>
    </source>
</evidence>
<dbReference type="Proteomes" id="UP000023152">
    <property type="component" value="Unassembled WGS sequence"/>
</dbReference>
<organism evidence="1 2">
    <name type="scientific">Reticulomyxa filosa</name>
    <dbReference type="NCBI Taxonomy" id="46433"/>
    <lineage>
        <taxon>Eukaryota</taxon>
        <taxon>Sar</taxon>
        <taxon>Rhizaria</taxon>
        <taxon>Retaria</taxon>
        <taxon>Foraminifera</taxon>
        <taxon>Monothalamids</taxon>
        <taxon>Reticulomyxidae</taxon>
        <taxon>Reticulomyxa</taxon>
    </lineage>
</organism>
<reference evidence="1 2" key="1">
    <citation type="journal article" date="2013" name="Curr. Biol.">
        <title>The Genome of the Foraminiferan Reticulomyxa filosa.</title>
        <authorList>
            <person name="Glockner G."/>
            <person name="Hulsmann N."/>
            <person name="Schleicher M."/>
            <person name="Noegel A.A."/>
            <person name="Eichinger L."/>
            <person name="Gallinger C."/>
            <person name="Pawlowski J."/>
            <person name="Sierra R."/>
            <person name="Euteneuer U."/>
            <person name="Pillet L."/>
            <person name="Moustafa A."/>
            <person name="Platzer M."/>
            <person name="Groth M."/>
            <person name="Szafranski K."/>
            <person name="Schliwa M."/>
        </authorList>
    </citation>
    <scope>NUCLEOTIDE SEQUENCE [LARGE SCALE GENOMIC DNA]</scope>
</reference>
<name>X6MP68_RETFI</name>
<dbReference type="AlphaFoldDB" id="X6MP68"/>
<protein>
    <submittedName>
        <fullName evidence="1">Uncharacterized protein</fullName>
    </submittedName>
</protein>
<evidence type="ECO:0000313" key="1">
    <source>
        <dbReference type="EMBL" id="ETO15441.1"/>
    </source>
</evidence>
<gene>
    <name evidence="1" type="ORF">RFI_21922</name>
</gene>
<dbReference type="EMBL" id="ASPP01019129">
    <property type="protein sequence ID" value="ETO15441.1"/>
    <property type="molecule type" value="Genomic_DNA"/>
</dbReference>
<sequence>MSNEIFQILKELPTPLMDSQCMLHKHELLICGGLYEKACYSYHILKNEYPSHVTLYGHSVIKLVDSNSNNDKHNNIITLLYFGGLKKDIRYTLVMKYVSIWSDDENENETNKSKQFNQLNELNKSNNYNEWTPFTDNHNHPIIIGRDYDDYQGMRALIGGINNHLLFITYPRNNIIIFDLLNMILYQLKIMILLDFIALYQNQKMDYLLNCIWQNYVIVHFAW</sequence>
<proteinExistence type="predicted"/>
<comment type="caution">
    <text evidence="1">The sequence shown here is derived from an EMBL/GenBank/DDBJ whole genome shotgun (WGS) entry which is preliminary data.</text>
</comment>
<keyword evidence="2" id="KW-1185">Reference proteome</keyword>
<accession>X6MP68</accession>